<evidence type="ECO:0000313" key="1">
    <source>
        <dbReference type="EMBL" id="GAA0172619.1"/>
    </source>
</evidence>
<reference evidence="1 2" key="1">
    <citation type="submission" date="2024-01" db="EMBL/GenBank/DDBJ databases">
        <title>The complete chloroplast genome sequence of Lithospermum erythrorhizon: insights into the phylogenetic relationship among Boraginaceae species and the maternal lineages of purple gromwells.</title>
        <authorList>
            <person name="Okada T."/>
            <person name="Watanabe K."/>
        </authorList>
    </citation>
    <scope>NUCLEOTIDE SEQUENCE [LARGE SCALE GENOMIC DNA]</scope>
</reference>
<organism evidence="1 2">
    <name type="scientific">Lithospermum erythrorhizon</name>
    <name type="common">Purple gromwell</name>
    <name type="synonym">Lithospermum officinale var. erythrorhizon</name>
    <dbReference type="NCBI Taxonomy" id="34254"/>
    <lineage>
        <taxon>Eukaryota</taxon>
        <taxon>Viridiplantae</taxon>
        <taxon>Streptophyta</taxon>
        <taxon>Embryophyta</taxon>
        <taxon>Tracheophyta</taxon>
        <taxon>Spermatophyta</taxon>
        <taxon>Magnoliopsida</taxon>
        <taxon>eudicotyledons</taxon>
        <taxon>Gunneridae</taxon>
        <taxon>Pentapetalae</taxon>
        <taxon>asterids</taxon>
        <taxon>lamiids</taxon>
        <taxon>Boraginales</taxon>
        <taxon>Boraginaceae</taxon>
        <taxon>Boraginoideae</taxon>
        <taxon>Lithospermeae</taxon>
        <taxon>Lithospermum</taxon>
    </lineage>
</organism>
<proteinExistence type="predicted"/>
<name>A0AAV3R895_LITER</name>
<gene>
    <name evidence="1" type="ORF">LIER_26413</name>
</gene>
<keyword evidence="2" id="KW-1185">Reference proteome</keyword>
<protein>
    <submittedName>
        <fullName evidence="1">Uncharacterized protein</fullName>
    </submittedName>
</protein>
<dbReference type="AlphaFoldDB" id="A0AAV3R895"/>
<dbReference type="Proteomes" id="UP001454036">
    <property type="component" value="Unassembled WGS sequence"/>
</dbReference>
<sequence length="81" mass="9571">MAWLEKYHAMIDCHLVILLMYLTRRKDKVKLEDAYIVRDYTDVFPEELPGIPPEREVEFKFNLLPSTSPISMAPYRTTPVK</sequence>
<dbReference type="EMBL" id="BAABME010008212">
    <property type="protein sequence ID" value="GAA0172619.1"/>
    <property type="molecule type" value="Genomic_DNA"/>
</dbReference>
<evidence type="ECO:0000313" key="2">
    <source>
        <dbReference type="Proteomes" id="UP001454036"/>
    </source>
</evidence>
<comment type="caution">
    <text evidence="1">The sequence shown here is derived from an EMBL/GenBank/DDBJ whole genome shotgun (WGS) entry which is preliminary data.</text>
</comment>
<accession>A0AAV3R895</accession>